<feature type="domain" description="Tyr recombinase" evidence="5">
    <location>
        <begin position="189"/>
        <end position="367"/>
    </location>
</feature>
<dbReference type="Pfam" id="PF00589">
    <property type="entry name" value="Phage_integrase"/>
    <property type="match status" value="1"/>
</dbReference>
<dbReference type="EMBL" id="CP060010">
    <property type="protein sequence ID" value="QTN34679.1"/>
    <property type="molecule type" value="Genomic_DNA"/>
</dbReference>
<protein>
    <submittedName>
        <fullName evidence="6">Tyrosine-type recombinase/integrase</fullName>
    </submittedName>
</protein>
<evidence type="ECO:0000313" key="7">
    <source>
        <dbReference type="Proteomes" id="UP000665026"/>
    </source>
</evidence>
<dbReference type="InterPro" id="IPR025166">
    <property type="entry name" value="Integrase_DNA_bind_dom"/>
</dbReference>
<dbReference type="AlphaFoldDB" id="A0A975EMB7"/>
<dbReference type="SUPFAM" id="SSF56349">
    <property type="entry name" value="DNA breaking-rejoining enzymes"/>
    <property type="match status" value="1"/>
</dbReference>
<dbReference type="RefSeq" id="WP_209355370.1">
    <property type="nucleotide sequence ID" value="NZ_CP060010.1"/>
</dbReference>
<evidence type="ECO:0000259" key="5">
    <source>
        <dbReference type="PROSITE" id="PS51898"/>
    </source>
</evidence>
<comment type="similarity">
    <text evidence="1">Belongs to the 'phage' integrase family.</text>
</comment>
<reference evidence="6" key="1">
    <citation type="submission" date="2020-07" db="EMBL/GenBank/DDBJ databases">
        <title>Genome sequences of bacteria associated with the marine, planktonic diatom Thalassiosira profunda strain ECT2AJA-044.</title>
        <authorList>
            <person name="Gargas C.B."/>
            <person name="Roberts W.R."/>
            <person name="Alverson A.J."/>
        </authorList>
    </citation>
    <scope>NUCLEOTIDE SEQUENCE</scope>
    <source>
        <strain evidence="6">ECT2AJA-044</strain>
    </source>
</reference>
<dbReference type="GO" id="GO:0003677">
    <property type="term" value="F:DNA binding"/>
    <property type="evidence" value="ECO:0007669"/>
    <property type="project" value="UniProtKB-KW"/>
</dbReference>
<dbReference type="InterPro" id="IPR050808">
    <property type="entry name" value="Phage_Integrase"/>
</dbReference>
<dbReference type="PANTHER" id="PTHR30629:SF2">
    <property type="entry name" value="PROPHAGE INTEGRASE INTS-RELATED"/>
    <property type="match status" value="1"/>
</dbReference>
<proteinExistence type="inferred from homology"/>
<keyword evidence="3" id="KW-0238">DNA-binding</keyword>
<dbReference type="PANTHER" id="PTHR30629">
    <property type="entry name" value="PROPHAGE INTEGRASE"/>
    <property type="match status" value="1"/>
</dbReference>
<evidence type="ECO:0000256" key="4">
    <source>
        <dbReference type="ARBA" id="ARBA00023172"/>
    </source>
</evidence>
<evidence type="ECO:0000256" key="3">
    <source>
        <dbReference type="ARBA" id="ARBA00023125"/>
    </source>
</evidence>
<dbReference type="Gene3D" id="3.30.160.390">
    <property type="entry name" value="Integrase, DNA-binding domain"/>
    <property type="match status" value="1"/>
</dbReference>
<organism evidence="6 7">
    <name type="scientific">Cognatishimia activa</name>
    <dbReference type="NCBI Taxonomy" id="1715691"/>
    <lineage>
        <taxon>Bacteria</taxon>
        <taxon>Pseudomonadati</taxon>
        <taxon>Pseudomonadota</taxon>
        <taxon>Alphaproteobacteria</taxon>
        <taxon>Rhodobacterales</taxon>
        <taxon>Paracoccaceae</taxon>
        <taxon>Cognatishimia</taxon>
    </lineage>
</organism>
<keyword evidence="4" id="KW-0233">DNA recombination</keyword>
<evidence type="ECO:0000313" key="6">
    <source>
        <dbReference type="EMBL" id="QTN34679.1"/>
    </source>
</evidence>
<evidence type="ECO:0000256" key="1">
    <source>
        <dbReference type="ARBA" id="ARBA00008857"/>
    </source>
</evidence>
<dbReference type="InterPro" id="IPR002104">
    <property type="entry name" value="Integrase_catalytic"/>
</dbReference>
<dbReference type="PROSITE" id="PS51898">
    <property type="entry name" value="TYR_RECOMBINASE"/>
    <property type="match status" value="1"/>
</dbReference>
<gene>
    <name evidence="6" type="ORF">HZ995_09160</name>
</gene>
<dbReference type="KEGG" id="cact:HZ995_09160"/>
<dbReference type="InterPro" id="IPR010998">
    <property type="entry name" value="Integrase_recombinase_N"/>
</dbReference>
<accession>A0A975EMB7</accession>
<dbReference type="GO" id="GO:0015074">
    <property type="term" value="P:DNA integration"/>
    <property type="evidence" value="ECO:0007669"/>
    <property type="project" value="UniProtKB-KW"/>
</dbReference>
<sequence length="394" mass="44870">MKIRLTERKASDLKPTDRGYEVRDELVRGLILRVGKKGLKVWEVIVSRGGKRTRERLGTFPTVSVKEARIKADAAKEKALLHVVEENPRTVADIFEGYKTARSSEMRSWHDVQSVWDIWARDRLGHVRTTDVSIHHGLDLRKHVAQQSSPLRAAAVVRYLRPMFSWAADEQWIEANPWIGLKVGAKAQTRDRVLSDDEWTALWTAAQSRPYPFGPFIQLLMLSAQRLSNVAQIRWEEIRGDVWVIPREKMKATKRDSAKAHEVPLSKAMAELISKQPRKCDFIFSSIQDKPIWPGSKLLKSLQSETSTSGWRFHDIRRTATTIMTSGNETGKVSRFVAAKVLGHSDSTITATYDLSEYRHEKREALEVLASSIAPNPNRENALITFSNQQAREI</sequence>
<dbReference type="Gene3D" id="1.10.443.10">
    <property type="entry name" value="Intergrase catalytic core"/>
    <property type="match status" value="1"/>
</dbReference>
<keyword evidence="2" id="KW-0229">DNA integration</keyword>
<dbReference type="GO" id="GO:0006310">
    <property type="term" value="P:DNA recombination"/>
    <property type="evidence" value="ECO:0007669"/>
    <property type="project" value="UniProtKB-KW"/>
</dbReference>
<dbReference type="InterPro" id="IPR013762">
    <property type="entry name" value="Integrase-like_cat_sf"/>
</dbReference>
<dbReference type="InterPro" id="IPR038488">
    <property type="entry name" value="Integrase_DNA-bd_sf"/>
</dbReference>
<dbReference type="Pfam" id="PF13356">
    <property type="entry name" value="Arm-DNA-bind_3"/>
    <property type="match status" value="1"/>
</dbReference>
<name>A0A975EMB7_9RHOB</name>
<evidence type="ECO:0000256" key="2">
    <source>
        <dbReference type="ARBA" id="ARBA00022908"/>
    </source>
</evidence>
<dbReference type="Gene3D" id="1.10.150.130">
    <property type="match status" value="1"/>
</dbReference>
<dbReference type="Proteomes" id="UP000665026">
    <property type="component" value="Chromosome"/>
</dbReference>
<dbReference type="InterPro" id="IPR011010">
    <property type="entry name" value="DNA_brk_join_enz"/>
</dbReference>